<accession>A0A976AMX3</accession>
<name>A0A976AMX3_9BURK</name>
<proteinExistence type="predicted"/>
<feature type="compositionally biased region" description="Basic residues" evidence="1">
    <location>
        <begin position="62"/>
        <end position="72"/>
    </location>
</feature>
<evidence type="ECO:0000313" key="3">
    <source>
        <dbReference type="Proteomes" id="UP000254259"/>
    </source>
</evidence>
<gene>
    <name evidence="2" type="ORF">CBM2636_MP21782</name>
</gene>
<reference evidence="2 3" key="1">
    <citation type="submission" date="2018-01" db="EMBL/GenBank/DDBJ databases">
        <authorList>
            <person name="Clerissi C."/>
        </authorList>
    </citation>
    <scope>NUCLEOTIDE SEQUENCE [LARGE SCALE GENOMIC DNA]</scope>
    <source>
        <strain evidence="2">Cupriavidus taiwanensis SWF 66322</strain>
        <plasmid evidence="3">cbm2636_mp</plasmid>
    </source>
</reference>
<dbReference type="AlphaFoldDB" id="A0A976AMX3"/>
<keyword evidence="2" id="KW-0614">Plasmid</keyword>
<evidence type="ECO:0000256" key="1">
    <source>
        <dbReference type="SAM" id="MobiDB-lite"/>
    </source>
</evidence>
<sequence length="72" mass="8045">MQRPQRVEDGLHAACATVSYSGGGAGHGTSLPARYPPGQQELHNKETRHETSCRESRDAVPRRHAAVWLRRR</sequence>
<evidence type="ECO:0000313" key="2">
    <source>
        <dbReference type="EMBL" id="SPD68932.1"/>
    </source>
</evidence>
<dbReference type="EMBL" id="LT984814">
    <property type="protein sequence ID" value="SPD68932.1"/>
    <property type="molecule type" value="Genomic_DNA"/>
</dbReference>
<feature type="region of interest" description="Disordered" evidence="1">
    <location>
        <begin position="48"/>
        <end position="72"/>
    </location>
</feature>
<protein>
    <submittedName>
        <fullName evidence="2">Uncharacterized protein</fullName>
    </submittedName>
</protein>
<geneLocation type="plasmid" evidence="3">
    <name>cbm2636_mp</name>
</geneLocation>
<dbReference type="Proteomes" id="UP000254259">
    <property type="component" value="Plasmid CBM2636_mp"/>
</dbReference>
<organism evidence="2 3">
    <name type="scientific">Cupriavidus taiwanensis</name>
    <dbReference type="NCBI Taxonomy" id="164546"/>
    <lineage>
        <taxon>Bacteria</taxon>
        <taxon>Pseudomonadati</taxon>
        <taxon>Pseudomonadota</taxon>
        <taxon>Betaproteobacteria</taxon>
        <taxon>Burkholderiales</taxon>
        <taxon>Burkholderiaceae</taxon>
        <taxon>Cupriavidus</taxon>
    </lineage>
</organism>
<feature type="compositionally biased region" description="Basic and acidic residues" evidence="1">
    <location>
        <begin position="48"/>
        <end position="61"/>
    </location>
</feature>